<feature type="compositionally biased region" description="Polar residues" evidence="25">
    <location>
        <begin position="206"/>
        <end position="226"/>
    </location>
</feature>
<dbReference type="PROSITE" id="PS50106">
    <property type="entry name" value="PDZ"/>
    <property type="match status" value="1"/>
</dbReference>
<dbReference type="InterPro" id="IPR036119">
    <property type="entry name" value="NOS_N_sf"/>
</dbReference>
<dbReference type="InterPro" id="IPR023173">
    <property type="entry name" value="NADPH_Cyt_P450_Rdtase_alpha"/>
</dbReference>
<dbReference type="PROSITE" id="PS51384">
    <property type="entry name" value="FAD_FR"/>
    <property type="match status" value="1"/>
</dbReference>
<evidence type="ECO:0000256" key="23">
    <source>
        <dbReference type="ARBA" id="ARBA00035211"/>
    </source>
</evidence>
<dbReference type="FunFam" id="3.40.50.80:FF:000003">
    <property type="entry name" value="Nitric oxide synthase"/>
    <property type="match status" value="1"/>
</dbReference>
<dbReference type="PANTHER" id="PTHR43410">
    <property type="entry name" value="NITRIC OXIDE SYNTHASE OXYGENASE"/>
    <property type="match status" value="1"/>
</dbReference>
<evidence type="ECO:0000256" key="5">
    <source>
        <dbReference type="ARBA" id="ARBA00004552"/>
    </source>
</evidence>
<dbReference type="PRINTS" id="PR00369">
    <property type="entry name" value="FLAVODOXIN"/>
</dbReference>
<dbReference type="InterPro" id="IPR001478">
    <property type="entry name" value="PDZ"/>
</dbReference>
<dbReference type="Gene3D" id="3.90.440.10">
    <property type="entry name" value="Nitric Oxide Synthase,Heme Domain,Chain A domain 2"/>
    <property type="match status" value="1"/>
</dbReference>
<dbReference type="InterPro" id="IPR001709">
    <property type="entry name" value="Flavoprot_Pyr_Nucl_cyt_Rdtase"/>
</dbReference>
<reference evidence="29" key="1">
    <citation type="submission" date="2016-11" db="EMBL/GenBank/DDBJ databases">
        <authorList>
            <person name="Jaros S."/>
            <person name="Januszkiewicz K."/>
            <person name="Wedrychowicz H."/>
        </authorList>
    </citation>
    <scope>NUCLEOTIDE SEQUENCE</scope>
</reference>
<dbReference type="InterPro" id="IPR001433">
    <property type="entry name" value="OxRdtase_FAD/NAD-bd"/>
</dbReference>
<feature type="compositionally biased region" description="Polar residues" evidence="25">
    <location>
        <begin position="134"/>
        <end position="143"/>
    </location>
</feature>
<dbReference type="FunFam" id="3.40.50.360:FF:000033">
    <property type="entry name" value="Nitric oxide synthase"/>
    <property type="match status" value="1"/>
</dbReference>
<dbReference type="EMBL" id="KY091624">
    <property type="protein sequence ID" value="ATY38599.1"/>
    <property type="molecule type" value="mRNA"/>
</dbReference>
<dbReference type="InterPro" id="IPR036034">
    <property type="entry name" value="PDZ_sf"/>
</dbReference>
<organism evidence="29">
    <name type="scientific">Mimachlamys nobilis</name>
    <name type="common">Noble scallop</name>
    <name type="synonym">Chlamys nobilis</name>
    <dbReference type="NCBI Taxonomy" id="106276"/>
    <lineage>
        <taxon>Eukaryota</taxon>
        <taxon>Metazoa</taxon>
        <taxon>Spiralia</taxon>
        <taxon>Lophotrochozoa</taxon>
        <taxon>Mollusca</taxon>
        <taxon>Bivalvia</taxon>
        <taxon>Autobranchia</taxon>
        <taxon>Pteriomorphia</taxon>
        <taxon>Pectinida</taxon>
        <taxon>Pectinoidea</taxon>
        <taxon>Pectinidae</taxon>
        <taxon>Mimachlamys</taxon>
    </lineage>
</organism>
<dbReference type="GO" id="GO:0010181">
    <property type="term" value="F:FMN binding"/>
    <property type="evidence" value="ECO:0007669"/>
    <property type="project" value="InterPro"/>
</dbReference>
<gene>
    <name evidence="29" type="primary">NOS</name>
</gene>
<dbReference type="Pfam" id="PF00258">
    <property type="entry name" value="Flavodoxin_1"/>
    <property type="match status" value="1"/>
</dbReference>
<comment type="cofactor">
    <cofactor evidence="1">
        <name>FMN</name>
        <dbReference type="ChEBI" id="CHEBI:58210"/>
    </cofactor>
</comment>
<dbReference type="FunFam" id="3.90.440.10:FF:000001">
    <property type="entry name" value="Endothelial nitric oxide synthase"/>
    <property type="match status" value="1"/>
</dbReference>
<keyword evidence="8" id="KW-0349">Heme</keyword>
<evidence type="ECO:0000313" key="29">
    <source>
        <dbReference type="EMBL" id="ATY38599.1"/>
    </source>
</evidence>
<evidence type="ECO:0000256" key="25">
    <source>
        <dbReference type="SAM" id="MobiDB-lite"/>
    </source>
</evidence>
<evidence type="ECO:0000256" key="22">
    <source>
        <dbReference type="ARBA" id="ARBA00032538"/>
    </source>
</evidence>
<dbReference type="InterPro" id="IPR008254">
    <property type="entry name" value="Flavodoxin/NO_synth"/>
</dbReference>
<evidence type="ECO:0000256" key="8">
    <source>
        <dbReference type="ARBA" id="ARBA00022617"/>
    </source>
</evidence>
<dbReference type="InterPro" id="IPR003097">
    <property type="entry name" value="CysJ-like_FAD-binding"/>
</dbReference>
<comment type="subcellular location">
    <subcellularLocation>
        <location evidence="4">Cell membrane</location>
        <location evidence="4">Sarcolemma</location>
        <topology evidence="4">Peripheral membrane protein</topology>
    </subcellularLocation>
    <subcellularLocation>
        <location evidence="5">Cell projection</location>
        <location evidence="5">Dendritic spine</location>
    </subcellularLocation>
</comment>
<keyword evidence="10" id="KW-0288">FMN</keyword>
<feature type="region of interest" description="Disordered" evidence="25">
    <location>
        <begin position="206"/>
        <end position="227"/>
    </location>
</feature>
<dbReference type="Gene3D" id="2.40.30.10">
    <property type="entry name" value="Translation factors"/>
    <property type="match status" value="1"/>
</dbReference>
<keyword evidence="9" id="KW-0285">Flavoprotein</keyword>
<dbReference type="Pfam" id="PF00595">
    <property type="entry name" value="PDZ"/>
    <property type="match status" value="1"/>
</dbReference>
<comment type="cofactor">
    <cofactor evidence="3">
        <name>FAD</name>
        <dbReference type="ChEBI" id="CHEBI:57692"/>
    </cofactor>
</comment>
<evidence type="ECO:0000256" key="17">
    <source>
        <dbReference type="ARBA" id="ARBA00023004"/>
    </source>
</evidence>
<dbReference type="InterPro" id="IPR044940">
    <property type="entry name" value="NOS_dom_2"/>
</dbReference>
<dbReference type="SUPFAM" id="SSF52343">
    <property type="entry name" value="Ferredoxin reductase-like, C-terminal NADP-linked domain"/>
    <property type="match status" value="1"/>
</dbReference>
<evidence type="ECO:0000256" key="4">
    <source>
        <dbReference type="ARBA" id="ARBA00004468"/>
    </source>
</evidence>
<evidence type="ECO:0000256" key="16">
    <source>
        <dbReference type="ARBA" id="ARBA00023002"/>
    </source>
</evidence>
<dbReference type="GO" id="GO:0046872">
    <property type="term" value="F:metal ion binding"/>
    <property type="evidence" value="ECO:0007669"/>
    <property type="project" value="UniProtKB-KW"/>
</dbReference>
<dbReference type="InterPro" id="IPR050607">
    <property type="entry name" value="NOS"/>
</dbReference>
<evidence type="ECO:0000256" key="9">
    <source>
        <dbReference type="ARBA" id="ARBA00022630"/>
    </source>
</evidence>
<keyword evidence="11" id="KW-0479">Metal-binding</keyword>
<comment type="cofactor">
    <cofactor evidence="2">
        <name>heme b</name>
        <dbReference type="ChEBI" id="CHEBI:60344"/>
    </cofactor>
</comment>
<evidence type="ECO:0000256" key="2">
    <source>
        <dbReference type="ARBA" id="ARBA00001970"/>
    </source>
</evidence>
<dbReference type="FunFam" id="1.20.990.10:FF:000002">
    <property type="entry name" value="Nitric oxide synthase"/>
    <property type="match status" value="1"/>
</dbReference>
<feature type="region of interest" description="Disordered" evidence="25">
    <location>
        <begin position="133"/>
        <end position="156"/>
    </location>
</feature>
<dbReference type="GO" id="GO:1903522">
    <property type="term" value="P:regulation of blood circulation"/>
    <property type="evidence" value="ECO:0007669"/>
    <property type="project" value="UniProtKB-ARBA"/>
</dbReference>
<keyword evidence="16" id="KW-0560">Oxidoreductase</keyword>
<evidence type="ECO:0000256" key="6">
    <source>
        <dbReference type="ARBA" id="ARBA00006267"/>
    </source>
</evidence>
<keyword evidence="13" id="KW-0832">Ubl conjugation</keyword>
<dbReference type="Pfam" id="PF00175">
    <property type="entry name" value="NAD_binding_1"/>
    <property type="match status" value="1"/>
</dbReference>
<evidence type="ECO:0000256" key="11">
    <source>
        <dbReference type="ARBA" id="ARBA00022723"/>
    </source>
</evidence>
<dbReference type="GO" id="GO:0005516">
    <property type="term" value="F:calmodulin binding"/>
    <property type="evidence" value="ECO:0007669"/>
    <property type="project" value="UniProtKB-KW"/>
</dbReference>
<dbReference type="GO" id="GO:0043197">
    <property type="term" value="C:dendritic spine"/>
    <property type="evidence" value="ECO:0007669"/>
    <property type="project" value="UniProtKB-SubCell"/>
</dbReference>
<evidence type="ECO:0000256" key="13">
    <source>
        <dbReference type="ARBA" id="ARBA00022843"/>
    </source>
</evidence>
<sequence length="1549" mass="174250">METELPNRIRVKLFKRHEDGLGFLIKPRTQKPYVAVSALVAGGLAEQSGLVHIGDTVLRVNEIDISEKSYDDAVELLKALPVDAPVALILRGPDGYSTHLETTFRENGVPRTIRVTRKVVNNDSIVSRIRRTFSRASSASPSRNEGRSLSPCRNRGRRLEDKRTEGCFVDNQCCICDIDQNFPIVPNCNGNAHKNQKFQVKDAESQTKSNSPTIMSKNNSNINHCDNSPKIVVTRPASQIDSDVTDTDVKLRGRLSNTDRPTTVATPGGHIDQHDNKKIEIHQNTEKITVVVKENGDLNKNNKGNMSTGKENGVIENNKLLLNGMMDNKSTLITNGEHPEDRAKQRRDSFSNINLYSPSSQRRRSSMATVSPKKYVKLRNYADEKQVFTDTLHTKVALSVPCSNSKCLGSIMNHPPTRPVGEPRPQEELLTQAREFIDEYYTSIKRLNTEAHQKRWQEVEASIEKKGTYELTTNELTYGAKTAWRNEARCIGRIQWNKLQVFDARHITTARGMFEAICNHIKYGNNKGNIRSAITIFPARTDGKHDFRVWNSQLIRYAGYKQADGSIIGDPASVEFTEVCQKMGWKGKNGMFDVLPLVLQANGLDPELFEIPQDLVMEVNLKHPKFPWFADMGLKWYGLPAVSCLLFDCGGLEFTGAPFNGWYMGTEIGARDFCDAQRYNMLEVIATKMGLDTRKSSSLWKDRALVEMNISVLHSFQSQGVTITDHHAASESFMKFMENEQKNRGGCPADWVWVVPPMSGSITPVFHQEMLRYKIKPSYEPMEDPWKTYVWKKDRDKTKSLDRPKRKFGFKELARAVKFSAKLMNKALARRVKCTILYATETGKSERFANTLCEIFKHGFDAKVLSMDAYDFIDLEHEALVLFVTSTFGNGDPPENGEVFAKNLHDLKSPKNTKNGECMSMSYFRMSTASDSDSPLENKEKDQVEDDNLNAETGALSNLRYSVFGLGSRAYPNFCAFAHFVDNMLNALGGERISKMGEGDELCGQEESFKLWAQDTFKMACETFCVGDATAIQEATGALSSTDFSWSPGKFRLTPEDNDKETDITGSLTKLHGRQVLSCKLISIEQLQSKESSRETMLVRLDAMGAEELDYAPGDHIAIFPANSEKLVDGILSRLHNAPPPDQLIKLEVLQERTTPLGTTKSWCHFERIPVCTMRTAFLHFLDITTPPSQAFLHLLATQSTRDMDRIKLENLANDIHAYEDWKAEFQPNLVEVLEEFPSVKVNPSLLMTQMPLLQQRFYSISSSPQAYPGEIHATVAVVRYQTKGGVGPEHEGVCSTWLSRLQVGDIVPCLVRTAPQFHLPEDATLPIIMIGPGTGIAPFRSFWQQRKIDRDMLPEPTHGEKKGWGDMYLYFGCRQNNMDHIYKSELTQSEADKSITRVYTALSREPGVPKVYVQDVLKQNGKEVFEQILRRGGHVFVCGDVQMANDVSTTLCKIIQEYGKLSAEDAKFVMLKLREANRFHEDIFGVGVKSEATARDQAKRAWKYINAASKPTSNKEVVTPIPAAGICCLFPFLKSRISVHPVANPDPH</sequence>
<dbReference type="InterPro" id="IPR017927">
    <property type="entry name" value="FAD-bd_FR_type"/>
</dbReference>
<dbReference type="CDD" id="cd06202">
    <property type="entry name" value="Nitric_oxide_synthase"/>
    <property type="match status" value="1"/>
</dbReference>
<dbReference type="InterPro" id="IPR039261">
    <property type="entry name" value="FNR_nucleotide-bd"/>
</dbReference>
<dbReference type="InterPro" id="IPR004030">
    <property type="entry name" value="NOS_N"/>
</dbReference>
<evidence type="ECO:0000256" key="21">
    <source>
        <dbReference type="ARBA" id="ARBA00031374"/>
    </source>
</evidence>
<evidence type="ECO:0000256" key="19">
    <source>
        <dbReference type="ARBA" id="ARBA00029891"/>
    </source>
</evidence>
<evidence type="ECO:0000256" key="15">
    <source>
        <dbReference type="ARBA" id="ARBA00022860"/>
    </source>
</evidence>
<proteinExistence type="evidence at transcript level"/>
<keyword evidence="17" id="KW-0408">Iron</keyword>
<evidence type="ECO:0000256" key="14">
    <source>
        <dbReference type="ARBA" id="ARBA00022857"/>
    </source>
</evidence>
<dbReference type="EC" id="1.14.13.39" evidence="7"/>
<dbReference type="PANTHER" id="PTHR43410:SF1">
    <property type="entry name" value="NITRIC OXIDE SYNTHASE"/>
    <property type="match status" value="1"/>
</dbReference>
<dbReference type="SUPFAM" id="SSF52218">
    <property type="entry name" value="Flavoproteins"/>
    <property type="match status" value="1"/>
</dbReference>
<evidence type="ECO:0000256" key="3">
    <source>
        <dbReference type="ARBA" id="ARBA00001974"/>
    </source>
</evidence>
<dbReference type="CDD" id="cd00795">
    <property type="entry name" value="NOS_oxygenase_euk"/>
    <property type="match status" value="1"/>
</dbReference>
<dbReference type="Gene3D" id="3.90.1230.10">
    <property type="entry name" value="Nitric Oxide Synthase, Chain A, domain 3"/>
    <property type="match status" value="1"/>
</dbReference>
<dbReference type="Gene3D" id="2.30.42.10">
    <property type="match status" value="1"/>
</dbReference>
<evidence type="ECO:0000259" key="26">
    <source>
        <dbReference type="PROSITE" id="PS50106"/>
    </source>
</evidence>
<dbReference type="SMART" id="SM00228">
    <property type="entry name" value="PDZ"/>
    <property type="match status" value="1"/>
</dbReference>
<evidence type="ECO:0000256" key="1">
    <source>
        <dbReference type="ARBA" id="ARBA00001917"/>
    </source>
</evidence>
<evidence type="ECO:0000259" key="28">
    <source>
        <dbReference type="PROSITE" id="PS51384"/>
    </source>
</evidence>
<dbReference type="SUPFAM" id="SSF56512">
    <property type="entry name" value="Nitric oxide (NO) synthase oxygenase domain"/>
    <property type="match status" value="1"/>
</dbReference>
<dbReference type="InterPro" id="IPR029039">
    <property type="entry name" value="Flavoprotein-like_sf"/>
</dbReference>
<evidence type="ECO:0000256" key="7">
    <source>
        <dbReference type="ARBA" id="ARBA00012989"/>
    </source>
</evidence>
<dbReference type="InterPro" id="IPR001094">
    <property type="entry name" value="Flavdoxin-like"/>
</dbReference>
<dbReference type="Gene3D" id="1.20.990.10">
    <property type="entry name" value="NADPH-cytochrome p450 Reductase, Chain A, domain 3"/>
    <property type="match status" value="1"/>
</dbReference>
<dbReference type="GO" id="GO:0004517">
    <property type="term" value="F:nitric-oxide synthase activity"/>
    <property type="evidence" value="ECO:0007669"/>
    <property type="project" value="UniProtKB-EC"/>
</dbReference>
<dbReference type="InterPro" id="IPR044944">
    <property type="entry name" value="NOS_dom_3"/>
</dbReference>
<dbReference type="Gene3D" id="3.40.50.80">
    <property type="entry name" value="Nucleotide-binding domain of ferredoxin-NADP reductase (FNR) module"/>
    <property type="match status" value="1"/>
</dbReference>
<keyword evidence="14" id="KW-0521">NADP</keyword>
<dbReference type="PRINTS" id="PR00371">
    <property type="entry name" value="FPNCR"/>
</dbReference>
<evidence type="ECO:0000256" key="20">
    <source>
        <dbReference type="ARBA" id="ARBA00031302"/>
    </source>
</evidence>
<feature type="domain" description="PDZ" evidence="26">
    <location>
        <begin position="10"/>
        <end position="78"/>
    </location>
</feature>
<evidence type="ECO:0000256" key="10">
    <source>
        <dbReference type="ARBA" id="ARBA00022643"/>
    </source>
</evidence>
<dbReference type="Pfam" id="PF00667">
    <property type="entry name" value="FAD_binding_1"/>
    <property type="match status" value="1"/>
</dbReference>
<dbReference type="SUPFAM" id="SSF50156">
    <property type="entry name" value="PDZ domain-like"/>
    <property type="match status" value="1"/>
</dbReference>
<dbReference type="Pfam" id="PF02898">
    <property type="entry name" value="NO_synthase"/>
    <property type="match status" value="1"/>
</dbReference>
<evidence type="ECO:0000256" key="24">
    <source>
        <dbReference type="ARBA" id="ARBA00035474"/>
    </source>
</evidence>
<feature type="domain" description="FAD-binding FR-type" evidence="28">
    <location>
        <begin position="1074"/>
        <end position="1321"/>
    </location>
</feature>
<keyword evidence="12" id="KW-0274">FAD</keyword>
<dbReference type="GO" id="GO:0006809">
    <property type="term" value="P:nitric oxide biosynthetic process"/>
    <property type="evidence" value="ECO:0007669"/>
    <property type="project" value="InterPro"/>
</dbReference>
<dbReference type="PROSITE" id="PS50902">
    <property type="entry name" value="FLAVODOXIN_LIKE"/>
    <property type="match status" value="1"/>
</dbReference>
<comment type="similarity">
    <text evidence="6">Belongs to the NOS family.</text>
</comment>
<evidence type="ECO:0000256" key="18">
    <source>
        <dbReference type="ARBA" id="ARBA00029794"/>
    </source>
</evidence>
<feature type="compositionally biased region" description="Polar residues" evidence="25">
    <location>
        <begin position="351"/>
        <end position="360"/>
    </location>
</feature>
<feature type="region of interest" description="Disordered" evidence="25">
    <location>
        <begin position="351"/>
        <end position="370"/>
    </location>
</feature>
<dbReference type="Gene3D" id="3.90.340.10">
    <property type="entry name" value="Nitric Oxide Synthase, Chain A, domain 1"/>
    <property type="match status" value="1"/>
</dbReference>
<evidence type="ECO:0000259" key="27">
    <source>
        <dbReference type="PROSITE" id="PS50902"/>
    </source>
</evidence>
<keyword evidence="15" id="KW-0112">Calmodulin-binding</keyword>
<dbReference type="InterPro" id="IPR017938">
    <property type="entry name" value="Riboflavin_synthase-like_b-brl"/>
</dbReference>
<dbReference type="Gene3D" id="3.40.50.360">
    <property type="match status" value="1"/>
</dbReference>
<name>A0A2K8MN79_MIMNO</name>
<dbReference type="SUPFAM" id="SSF63380">
    <property type="entry name" value="Riboflavin synthase domain-like"/>
    <property type="match status" value="1"/>
</dbReference>
<feature type="domain" description="Flavodoxin-like" evidence="27">
    <location>
        <begin position="834"/>
        <end position="1017"/>
    </location>
</feature>
<accession>A0A2K8MN79</accession>
<evidence type="ECO:0000256" key="12">
    <source>
        <dbReference type="ARBA" id="ARBA00022827"/>
    </source>
</evidence>
<dbReference type="GO" id="GO:0042383">
    <property type="term" value="C:sarcolemma"/>
    <property type="evidence" value="ECO:0007669"/>
    <property type="project" value="UniProtKB-SubCell"/>
</dbReference>
<dbReference type="InterPro" id="IPR044943">
    <property type="entry name" value="NOS_dom_1"/>
</dbReference>
<dbReference type="PROSITE" id="PS60001">
    <property type="entry name" value="NOS"/>
    <property type="match status" value="1"/>
</dbReference>
<protein>
    <recommendedName>
        <fullName evidence="23">Nitric oxide synthase 1</fullName>
        <ecNumber evidence="7">1.14.13.39</ecNumber>
    </recommendedName>
    <alternativeName>
        <fullName evidence="18">Constitutive NOS</fullName>
    </alternativeName>
    <alternativeName>
        <fullName evidence="20">NC-NOS</fullName>
    </alternativeName>
    <alternativeName>
        <fullName evidence="19">NOS type I</fullName>
    </alternativeName>
    <alternativeName>
        <fullName evidence="21">Neuronal NOS</fullName>
    </alternativeName>
    <alternativeName>
        <fullName evidence="24">Nitric oxide synthase, brain</fullName>
    </alternativeName>
    <alternativeName>
        <fullName evidence="22">Peptidyl-cysteine S-nitrosylase NOS1</fullName>
    </alternativeName>
</protein>